<dbReference type="Proteomes" id="UP000677244">
    <property type="component" value="Unassembled WGS sequence"/>
</dbReference>
<dbReference type="InterPro" id="IPR011467">
    <property type="entry name" value="DUF1573"/>
</dbReference>
<proteinExistence type="predicted"/>
<keyword evidence="1" id="KW-0732">Signal</keyword>
<dbReference type="InterPro" id="IPR013783">
    <property type="entry name" value="Ig-like_fold"/>
</dbReference>
<comment type="caution">
    <text evidence="2">The sequence shown here is derived from an EMBL/GenBank/DDBJ whole genome shotgun (WGS) entry which is preliminary data.</text>
</comment>
<dbReference type="EMBL" id="JAGHKO010000001">
    <property type="protein sequence ID" value="MBO9201055.1"/>
    <property type="molecule type" value="Genomic_DNA"/>
</dbReference>
<feature type="chain" id="PRO_5046228419" evidence="1">
    <location>
        <begin position="20"/>
        <end position="153"/>
    </location>
</feature>
<protein>
    <submittedName>
        <fullName evidence="2">DUF1573 domain-containing protein</fullName>
    </submittedName>
</protein>
<feature type="signal peptide" evidence="1">
    <location>
        <begin position="1"/>
        <end position="19"/>
    </location>
</feature>
<name>A0ABS3YUF7_9BACT</name>
<keyword evidence="3" id="KW-1185">Reference proteome</keyword>
<dbReference type="PANTHER" id="PTHR37833:SF1">
    <property type="entry name" value="SIGNAL PEPTIDE PROTEIN"/>
    <property type="match status" value="1"/>
</dbReference>
<evidence type="ECO:0000313" key="2">
    <source>
        <dbReference type="EMBL" id="MBO9201055.1"/>
    </source>
</evidence>
<gene>
    <name evidence="2" type="ORF">J7I42_12320</name>
</gene>
<reference evidence="2 3" key="1">
    <citation type="submission" date="2021-03" db="EMBL/GenBank/DDBJ databases">
        <title>Assistant Professor.</title>
        <authorList>
            <person name="Huq M.A."/>
        </authorList>
    </citation>
    <scope>NUCLEOTIDE SEQUENCE [LARGE SCALE GENOMIC DNA]</scope>
    <source>
        <strain evidence="2 3">MAH-29</strain>
    </source>
</reference>
<accession>A0ABS3YUF7</accession>
<dbReference type="Pfam" id="PF07610">
    <property type="entry name" value="DUF1573"/>
    <property type="match status" value="1"/>
</dbReference>
<evidence type="ECO:0000256" key="1">
    <source>
        <dbReference type="SAM" id="SignalP"/>
    </source>
</evidence>
<organism evidence="2 3">
    <name type="scientific">Niastella soli</name>
    <dbReference type="NCBI Taxonomy" id="2821487"/>
    <lineage>
        <taxon>Bacteria</taxon>
        <taxon>Pseudomonadati</taxon>
        <taxon>Bacteroidota</taxon>
        <taxon>Chitinophagia</taxon>
        <taxon>Chitinophagales</taxon>
        <taxon>Chitinophagaceae</taxon>
        <taxon>Niastella</taxon>
    </lineage>
</organism>
<evidence type="ECO:0000313" key="3">
    <source>
        <dbReference type="Proteomes" id="UP000677244"/>
    </source>
</evidence>
<dbReference type="RefSeq" id="WP_209139086.1">
    <property type="nucleotide sequence ID" value="NZ_JAGHKO010000001.1"/>
</dbReference>
<dbReference type="PANTHER" id="PTHR37833">
    <property type="entry name" value="LIPOPROTEIN-RELATED"/>
    <property type="match status" value="1"/>
</dbReference>
<dbReference type="Gene3D" id="2.60.40.10">
    <property type="entry name" value="Immunoglobulins"/>
    <property type="match status" value="1"/>
</dbReference>
<sequence>MKKTFLMVCFAAATLMAKAQSTTTTNTKPVETKPAEVVQLKETSYDFGKIQQGRPVTHNFELVNIGKEPLMLENVQASCGCTTPEWSKDAIQAGATTTIKIGYNAAAEGMFTKTITITYNNHQYKTLTITGTVYKGPATSAPVNASLSLLKNN</sequence>